<reference evidence="1" key="1">
    <citation type="journal article" date="2014" name="Int. J. Syst. Evol. Microbiol.">
        <title>Complete genome sequence of Corynebacterium casei LMG S-19264T (=DSM 44701T), isolated from a smear-ripened cheese.</title>
        <authorList>
            <consortium name="US DOE Joint Genome Institute (JGI-PGF)"/>
            <person name="Walter F."/>
            <person name="Albersmeier A."/>
            <person name="Kalinowski J."/>
            <person name="Ruckert C."/>
        </authorList>
    </citation>
    <scope>NUCLEOTIDE SEQUENCE</scope>
    <source>
        <strain evidence="1">NBRC 110023</strain>
    </source>
</reference>
<evidence type="ECO:0008006" key="3">
    <source>
        <dbReference type="Google" id="ProtNLM"/>
    </source>
</evidence>
<name>A0AA37T0V6_9ALTE</name>
<evidence type="ECO:0000313" key="2">
    <source>
        <dbReference type="Proteomes" id="UP001156601"/>
    </source>
</evidence>
<gene>
    <name evidence="1" type="ORF">GCM10007852_04430</name>
</gene>
<dbReference type="AlphaFoldDB" id="A0AA37T0V6"/>
<proteinExistence type="predicted"/>
<dbReference type="Gene3D" id="3.40.50.1010">
    <property type="entry name" value="5'-nuclease"/>
    <property type="match status" value="1"/>
</dbReference>
<dbReference type="Proteomes" id="UP001156601">
    <property type="component" value="Unassembled WGS sequence"/>
</dbReference>
<keyword evidence="2" id="KW-1185">Reference proteome</keyword>
<protein>
    <recommendedName>
        <fullName evidence="3">PIN domain-containing protein</fullName>
    </recommendedName>
</protein>
<dbReference type="EMBL" id="BSOT01000005">
    <property type="protein sequence ID" value="GLR69535.1"/>
    <property type="molecule type" value="Genomic_DNA"/>
</dbReference>
<dbReference type="RefSeq" id="WP_284215862.1">
    <property type="nucleotide sequence ID" value="NZ_BSOT01000005.1"/>
</dbReference>
<dbReference type="InterPro" id="IPR029060">
    <property type="entry name" value="PIN-like_dom_sf"/>
</dbReference>
<evidence type="ECO:0000313" key="1">
    <source>
        <dbReference type="EMBL" id="GLR69535.1"/>
    </source>
</evidence>
<comment type="caution">
    <text evidence="1">The sequence shown here is derived from an EMBL/GenBank/DDBJ whole genome shotgun (WGS) entry which is preliminary data.</text>
</comment>
<accession>A0AA37T0V6</accession>
<reference evidence="1" key="2">
    <citation type="submission" date="2023-01" db="EMBL/GenBank/DDBJ databases">
        <title>Draft genome sequence of Agaribacter marinus strain NBRC 110023.</title>
        <authorList>
            <person name="Sun Q."/>
            <person name="Mori K."/>
        </authorList>
    </citation>
    <scope>NUCLEOTIDE SEQUENCE</scope>
    <source>
        <strain evidence="1">NBRC 110023</strain>
    </source>
</reference>
<organism evidence="1 2">
    <name type="scientific">Agaribacter marinus</name>
    <dbReference type="NCBI Taxonomy" id="1431249"/>
    <lineage>
        <taxon>Bacteria</taxon>
        <taxon>Pseudomonadati</taxon>
        <taxon>Pseudomonadota</taxon>
        <taxon>Gammaproteobacteria</taxon>
        <taxon>Alteromonadales</taxon>
        <taxon>Alteromonadaceae</taxon>
        <taxon>Agaribacter</taxon>
    </lineage>
</organism>
<dbReference type="SUPFAM" id="SSF88723">
    <property type="entry name" value="PIN domain-like"/>
    <property type="match status" value="1"/>
</dbReference>
<sequence length="103" mass="11772">MKNIYMLDTDICAYIMRERPIRVLNALQAHVESKHRIVISAITYSELMFGSIGKKASPKMPQYVAEFLERIDSVMPWDNSAVDATTTIKKQLAITKRRSRATP</sequence>